<evidence type="ECO:0000256" key="2">
    <source>
        <dbReference type="SAM" id="MobiDB-lite"/>
    </source>
</evidence>
<reference evidence="3" key="1">
    <citation type="submission" date="2021-06" db="EMBL/GenBank/DDBJ databases">
        <authorList>
            <person name="Kallberg Y."/>
            <person name="Tangrot J."/>
            <person name="Rosling A."/>
        </authorList>
    </citation>
    <scope>NUCLEOTIDE SEQUENCE</scope>
    <source>
        <strain evidence="3">87-6 pot B 2015</strain>
    </source>
</reference>
<proteinExistence type="predicted"/>
<evidence type="ECO:0000256" key="1">
    <source>
        <dbReference type="SAM" id="Coils"/>
    </source>
</evidence>
<feature type="compositionally biased region" description="Polar residues" evidence="2">
    <location>
        <begin position="11"/>
        <end position="22"/>
    </location>
</feature>
<dbReference type="AlphaFoldDB" id="A0A9N9B9B1"/>
<evidence type="ECO:0000313" key="4">
    <source>
        <dbReference type="Proteomes" id="UP000789375"/>
    </source>
</evidence>
<organism evidence="3 4">
    <name type="scientific">Funneliformis mosseae</name>
    <name type="common">Endomycorrhizal fungus</name>
    <name type="synonym">Glomus mosseae</name>
    <dbReference type="NCBI Taxonomy" id="27381"/>
    <lineage>
        <taxon>Eukaryota</taxon>
        <taxon>Fungi</taxon>
        <taxon>Fungi incertae sedis</taxon>
        <taxon>Mucoromycota</taxon>
        <taxon>Glomeromycotina</taxon>
        <taxon>Glomeromycetes</taxon>
        <taxon>Glomerales</taxon>
        <taxon>Glomeraceae</taxon>
        <taxon>Funneliformis</taxon>
    </lineage>
</organism>
<keyword evidence="1" id="KW-0175">Coiled coil</keyword>
<keyword evidence="4" id="KW-1185">Reference proteome</keyword>
<comment type="caution">
    <text evidence="3">The sequence shown here is derived from an EMBL/GenBank/DDBJ whole genome shotgun (WGS) entry which is preliminary data.</text>
</comment>
<dbReference type="Proteomes" id="UP000789375">
    <property type="component" value="Unassembled WGS sequence"/>
</dbReference>
<dbReference type="EMBL" id="CAJVPP010001445">
    <property type="protein sequence ID" value="CAG8555912.1"/>
    <property type="molecule type" value="Genomic_DNA"/>
</dbReference>
<feature type="region of interest" description="Disordered" evidence="2">
    <location>
        <begin position="1"/>
        <end position="56"/>
    </location>
</feature>
<name>A0A9N9B9B1_FUNMO</name>
<accession>A0A9N9B9B1</accession>
<feature type="coiled-coil region" evidence="1">
    <location>
        <begin position="176"/>
        <end position="251"/>
    </location>
</feature>
<gene>
    <name evidence="3" type="ORF">FMOSSE_LOCUS6710</name>
</gene>
<evidence type="ECO:0000313" key="3">
    <source>
        <dbReference type="EMBL" id="CAG8555912.1"/>
    </source>
</evidence>
<feature type="compositionally biased region" description="Basic and acidic residues" evidence="2">
    <location>
        <begin position="23"/>
        <end position="46"/>
    </location>
</feature>
<sequence>MVAQIDPPTGPTNNNTLITTVETMREEDQDKVHRNHYDDDKKKDYVDNEDEELQDMEMSPAVSPINDENNHNDEEIFSNLLPSKQLEDEKFTNGSGVKLPHLIELHNIIHEIKERTKRYGGGVDNEEQDGMKLSLKFCKDFIRLRSLSRRACQERALTKLASHEAKQLLEQKTLKLLQILTQKVQLQNELKKKDNQSLNKKEEDELINELKDKIKKRSELEERINEKQSSIRKVESMISKYVKDIEVLQDRL</sequence>
<protein>
    <submittedName>
        <fullName evidence="3">16561_t:CDS:1</fullName>
    </submittedName>
</protein>